<sequence>MPYCQSDRHVAKPSGFKDEADIYACMAIESVYDLLLCGVMGPEEIAKLCANLNLLETEGQECCRPNPDPVGRPWSFDGALIVLEEPTRDIGVVLDGMVGIVKDVDVGESGECLGPSNVGVYRMTGADNNEGFNVINDDMSDSRDGGNDLNGFTFQCKKRESLLPSGGPKIHEGEVIMGRSLTKLDHLSGPIGIQMSRRNNDLSDFNIKRNGHGQDIFHGSKIRGTPWDLLENEGGLTVRGRGRWKRRARNVATVRTGAKLTEDGLVKGAGSSTKHGEFDARSVL</sequence>
<feature type="compositionally biased region" description="Basic and acidic residues" evidence="1">
    <location>
        <begin position="274"/>
        <end position="284"/>
    </location>
</feature>
<gene>
    <name evidence="2" type="ORF">EZV62_024105</name>
</gene>
<accession>A0A5C7H3U0</accession>
<name>A0A5C7H3U0_9ROSI</name>
<keyword evidence="3" id="KW-1185">Reference proteome</keyword>
<dbReference type="AlphaFoldDB" id="A0A5C7H3U0"/>
<dbReference type="EMBL" id="VAHF01000011">
    <property type="protein sequence ID" value="TXG51581.1"/>
    <property type="molecule type" value="Genomic_DNA"/>
</dbReference>
<evidence type="ECO:0000313" key="3">
    <source>
        <dbReference type="Proteomes" id="UP000323000"/>
    </source>
</evidence>
<dbReference type="Proteomes" id="UP000323000">
    <property type="component" value="Chromosome 11"/>
</dbReference>
<evidence type="ECO:0000256" key="1">
    <source>
        <dbReference type="SAM" id="MobiDB-lite"/>
    </source>
</evidence>
<protein>
    <submittedName>
        <fullName evidence="2">Uncharacterized protein</fullName>
    </submittedName>
</protein>
<proteinExistence type="predicted"/>
<evidence type="ECO:0000313" key="2">
    <source>
        <dbReference type="EMBL" id="TXG51581.1"/>
    </source>
</evidence>
<organism evidence="2 3">
    <name type="scientific">Acer yangbiense</name>
    <dbReference type="NCBI Taxonomy" id="1000413"/>
    <lineage>
        <taxon>Eukaryota</taxon>
        <taxon>Viridiplantae</taxon>
        <taxon>Streptophyta</taxon>
        <taxon>Embryophyta</taxon>
        <taxon>Tracheophyta</taxon>
        <taxon>Spermatophyta</taxon>
        <taxon>Magnoliopsida</taxon>
        <taxon>eudicotyledons</taxon>
        <taxon>Gunneridae</taxon>
        <taxon>Pentapetalae</taxon>
        <taxon>rosids</taxon>
        <taxon>malvids</taxon>
        <taxon>Sapindales</taxon>
        <taxon>Sapindaceae</taxon>
        <taxon>Hippocastanoideae</taxon>
        <taxon>Acereae</taxon>
        <taxon>Acer</taxon>
    </lineage>
</organism>
<feature type="region of interest" description="Disordered" evidence="1">
    <location>
        <begin position="265"/>
        <end position="284"/>
    </location>
</feature>
<reference evidence="3" key="1">
    <citation type="journal article" date="2019" name="Gigascience">
        <title>De novo genome assembly of the endangered Acer yangbiense, a plant species with extremely small populations endemic to Yunnan Province, China.</title>
        <authorList>
            <person name="Yang J."/>
            <person name="Wariss H.M."/>
            <person name="Tao L."/>
            <person name="Zhang R."/>
            <person name="Yun Q."/>
            <person name="Hollingsworth P."/>
            <person name="Dao Z."/>
            <person name="Luo G."/>
            <person name="Guo H."/>
            <person name="Ma Y."/>
            <person name="Sun W."/>
        </authorList>
    </citation>
    <scope>NUCLEOTIDE SEQUENCE [LARGE SCALE GENOMIC DNA]</scope>
    <source>
        <strain evidence="3">cv. Malutang</strain>
    </source>
</reference>
<comment type="caution">
    <text evidence="2">The sequence shown here is derived from an EMBL/GenBank/DDBJ whole genome shotgun (WGS) entry which is preliminary data.</text>
</comment>